<dbReference type="GeneID" id="63766312"/>
<dbReference type="RefSeq" id="XP_040706087.1">
    <property type="nucleotide sequence ID" value="XM_040850239.1"/>
</dbReference>
<dbReference type="VEuPathDB" id="FungiDB:ASPSYDRAFT_635620"/>
<dbReference type="STRING" id="1036612.A0A1L9TS94"/>
<dbReference type="AlphaFoldDB" id="A0A1L9TS94"/>
<accession>A0A1L9TS94</accession>
<proteinExistence type="predicted"/>
<dbReference type="EMBL" id="KV878583">
    <property type="protein sequence ID" value="OJJ62281.1"/>
    <property type="molecule type" value="Genomic_DNA"/>
</dbReference>
<name>A0A1L9TS94_9EURO</name>
<reference evidence="2" key="1">
    <citation type="journal article" date="2017" name="Genome Biol.">
        <title>Comparative genomics reveals high biological diversity and specific adaptations in the industrially and medically important fungal genus Aspergillus.</title>
        <authorList>
            <person name="de Vries R.P."/>
            <person name="Riley R."/>
            <person name="Wiebenga A."/>
            <person name="Aguilar-Osorio G."/>
            <person name="Amillis S."/>
            <person name="Uchima C.A."/>
            <person name="Anderluh G."/>
            <person name="Asadollahi M."/>
            <person name="Askin M."/>
            <person name="Barry K."/>
            <person name="Battaglia E."/>
            <person name="Bayram O."/>
            <person name="Benocci T."/>
            <person name="Braus-Stromeyer S.A."/>
            <person name="Caldana C."/>
            <person name="Canovas D."/>
            <person name="Cerqueira G.C."/>
            <person name="Chen F."/>
            <person name="Chen W."/>
            <person name="Choi C."/>
            <person name="Clum A."/>
            <person name="Dos Santos R.A."/>
            <person name="Damasio A.R."/>
            <person name="Diallinas G."/>
            <person name="Emri T."/>
            <person name="Fekete E."/>
            <person name="Flipphi M."/>
            <person name="Freyberg S."/>
            <person name="Gallo A."/>
            <person name="Gournas C."/>
            <person name="Habgood R."/>
            <person name="Hainaut M."/>
            <person name="Harispe M.L."/>
            <person name="Henrissat B."/>
            <person name="Hilden K.S."/>
            <person name="Hope R."/>
            <person name="Hossain A."/>
            <person name="Karabika E."/>
            <person name="Karaffa L."/>
            <person name="Karanyi Z."/>
            <person name="Krasevec N."/>
            <person name="Kuo A."/>
            <person name="Kusch H."/>
            <person name="LaButti K."/>
            <person name="Lagendijk E.L."/>
            <person name="Lapidus A."/>
            <person name="Levasseur A."/>
            <person name="Lindquist E."/>
            <person name="Lipzen A."/>
            <person name="Logrieco A.F."/>
            <person name="MacCabe A."/>
            <person name="Maekelae M.R."/>
            <person name="Malavazi I."/>
            <person name="Melin P."/>
            <person name="Meyer V."/>
            <person name="Mielnichuk N."/>
            <person name="Miskei M."/>
            <person name="Molnar A.P."/>
            <person name="Mule G."/>
            <person name="Ngan C.Y."/>
            <person name="Orejas M."/>
            <person name="Orosz E."/>
            <person name="Ouedraogo J.P."/>
            <person name="Overkamp K.M."/>
            <person name="Park H.-S."/>
            <person name="Perrone G."/>
            <person name="Piumi F."/>
            <person name="Punt P.J."/>
            <person name="Ram A.F."/>
            <person name="Ramon A."/>
            <person name="Rauscher S."/>
            <person name="Record E."/>
            <person name="Riano-Pachon D.M."/>
            <person name="Robert V."/>
            <person name="Roehrig J."/>
            <person name="Ruller R."/>
            <person name="Salamov A."/>
            <person name="Salih N.S."/>
            <person name="Samson R.A."/>
            <person name="Sandor E."/>
            <person name="Sanguinetti M."/>
            <person name="Schuetze T."/>
            <person name="Sepcic K."/>
            <person name="Shelest E."/>
            <person name="Sherlock G."/>
            <person name="Sophianopoulou V."/>
            <person name="Squina F.M."/>
            <person name="Sun H."/>
            <person name="Susca A."/>
            <person name="Todd R.B."/>
            <person name="Tsang A."/>
            <person name="Unkles S.E."/>
            <person name="van de Wiele N."/>
            <person name="van Rossen-Uffink D."/>
            <person name="Oliveira J.V."/>
            <person name="Vesth T.C."/>
            <person name="Visser J."/>
            <person name="Yu J.-H."/>
            <person name="Zhou M."/>
            <person name="Andersen M.R."/>
            <person name="Archer D.B."/>
            <person name="Baker S.E."/>
            <person name="Benoit I."/>
            <person name="Brakhage A.A."/>
            <person name="Braus G.H."/>
            <person name="Fischer R."/>
            <person name="Frisvad J.C."/>
            <person name="Goldman G.H."/>
            <person name="Houbraken J."/>
            <person name="Oakley B."/>
            <person name="Pocsi I."/>
            <person name="Scazzocchio C."/>
            <person name="Seiboth B."/>
            <person name="vanKuyk P.A."/>
            <person name="Wortman J."/>
            <person name="Dyer P.S."/>
            <person name="Grigoriev I.V."/>
        </authorList>
    </citation>
    <scope>NUCLEOTIDE SEQUENCE [LARGE SCALE GENOMIC DNA]</scope>
    <source>
        <strain evidence="2">CBS 593.65</strain>
    </source>
</reference>
<protein>
    <submittedName>
        <fullName evidence="1">Uncharacterized protein</fullName>
    </submittedName>
</protein>
<gene>
    <name evidence="1" type="ORF">ASPSYDRAFT_635620</name>
</gene>
<keyword evidence="2" id="KW-1185">Reference proteome</keyword>
<organism evidence="1 2">
    <name type="scientific">Aspergillus sydowii CBS 593.65</name>
    <dbReference type="NCBI Taxonomy" id="1036612"/>
    <lineage>
        <taxon>Eukaryota</taxon>
        <taxon>Fungi</taxon>
        <taxon>Dikarya</taxon>
        <taxon>Ascomycota</taxon>
        <taxon>Pezizomycotina</taxon>
        <taxon>Eurotiomycetes</taxon>
        <taxon>Eurotiomycetidae</taxon>
        <taxon>Eurotiales</taxon>
        <taxon>Aspergillaceae</taxon>
        <taxon>Aspergillus</taxon>
        <taxon>Aspergillus subgen. Nidulantes</taxon>
    </lineage>
</organism>
<evidence type="ECO:0000313" key="2">
    <source>
        <dbReference type="Proteomes" id="UP000184356"/>
    </source>
</evidence>
<evidence type="ECO:0000313" key="1">
    <source>
        <dbReference type="EMBL" id="OJJ62281.1"/>
    </source>
</evidence>
<dbReference type="Proteomes" id="UP000184356">
    <property type="component" value="Unassembled WGS sequence"/>
</dbReference>
<sequence length="123" mass="13228">MPVLRSEAAQGANLSNCVETLSSLLENALTKGKADGDSLPGPHYSCLLPEPPLFAFSTALLRALLDDDSVISPNPGHLFSFINQHKDRIGLGLESISLKCLSIFLLRSSANDDCELALYLLMV</sequence>